<dbReference type="PANTHER" id="PTHR42999:SF1">
    <property type="entry name" value="PENTAPEPTIDE REPEAT-CONTAINING PROTEIN"/>
    <property type="match status" value="1"/>
</dbReference>
<protein>
    <submittedName>
        <fullName evidence="1">Pentapeptide repeat-containing protein</fullName>
    </submittedName>
</protein>
<accession>A0A846XI08</accession>
<dbReference type="InterPro" id="IPR052949">
    <property type="entry name" value="PA_immunity-related"/>
</dbReference>
<comment type="caution">
    <text evidence="1">The sequence shown here is derived from an EMBL/GenBank/DDBJ whole genome shotgun (WGS) entry which is preliminary data.</text>
</comment>
<dbReference type="RefSeq" id="WP_068039807.1">
    <property type="nucleotide sequence ID" value="NZ_JAAXOO010000002.1"/>
</dbReference>
<keyword evidence="2" id="KW-1185">Reference proteome</keyword>
<dbReference type="Proteomes" id="UP000565715">
    <property type="component" value="Unassembled WGS sequence"/>
</dbReference>
<evidence type="ECO:0000313" key="2">
    <source>
        <dbReference type="Proteomes" id="UP000565715"/>
    </source>
</evidence>
<dbReference type="InterPro" id="IPR001646">
    <property type="entry name" value="5peptide_repeat"/>
</dbReference>
<dbReference type="AlphaFoldDB" id="A0A846XI08"/>
<organism evidence="1 2">
    <name type="scientific">Nocardia speluncae</name>
    <dbReference type="NCBI Taxonomy" id="419477"/>
    <lineage>
        <taxon>Bacteria</taxon>
        <taxon>Bacillati</taxon>
        <taxon>Actinomycetota</taxon>
        <taxon>Actinomycetes</taxon>
        <taxon>Mycobacteriales</taxon>
        <taxon>Nocardiaceae</taxon>
        <taxon>Nocardia</taxon>
    </lineage>
</organism>
<gene>
    <name evidence="1" type="ORF">HGA13_10420</name>
</gene>
<dbReference type="Pfam" id="PF13599">
    <property type="entry name" value="Pentapeptide_4"/>
    <property type="match status" value="1"/>
</dbReference>
<sequence length="213" mass="23362">MPRELADLPFTQWLEPVGELAVEREYDCARFEDMVLAEPDLRNTVFGQCAFRSMHFDRGVAGGARFADVWLHGVRFTGTDMPDAAWLDAEMIEGAWSGVEASGAELRRVVFHNCKLDSVNFRNARLTKVRFVDCVLRHVDFGSAKLSEVSFPGSEVSALAVRNAQLKKVDFRQAHSIGIADGVESLRGALVTPGQLLDLAPTLAAAVGLVVEE</sequence>
<dbReference type="EMBL" id="JAAXOO010000002">
    <property type="protein sequence ID" value="NKY33484.1"/>
    <property type="molecule type" value="Genomic_DNA"/>
</dbReference>
<dbReference type="PANTHER" id="PTHR42999">
    <property type="entry name" value="ANTIBIOTIC RESISTANCE PROTEIN MCBG"/>
    <property type="match status" value="1"/>
</dbReference>
<reference evidence="1 2" key="1">
    <citation type="submission" date="2020-04" db="EMBL/GenBank/DDBJ databases">
        <title>MicrobeNet Type strains.</title>
        <authorList>
            <person name="Nicholson A.C."/>
        </authorList>
    </citation>
    <scope>NUCLEOTIDE SEQUENCE [LARGE SCALE GENOMIC DNA]</scope>
    <source>
        <strain evidence="1 2">DSM 45078</strain>
    </source>
</reference>
<name>A0A846XI08_9NOCA</name>
<dbReference type="SUPFAM" id="SSF141571">
    <property type="entry name" value="Pentapeptide repeat-like"/>
    <property type="match status" value="1"/>
</dbReference>
<proteinExistence type="predicted"/>
<dbReference type="Gene3D" id="2.160.20.80">
    <property type="entry name" value="E3 ubiquitin-protein ligase SopA"/>
    <property type="match status" value="1"/>
</dbReference>
<evidence type="ECO:0000313" key="1">
    <source>
        <dbReference type="EMBL" id="NKY33484.1"/>
    </source>
</evidence>